<organism evidence="1">
    <name type="scientific">Eubacterium limosum</name>
    <dbReference type="NCBI Taxonomy" id="1736"/>
    <lineage>
        <taxon>Bacteria</taxon>
        <taxon>Bacillati</taxon>
        <taxon>Bacillota</taxon>
        <taxon>Clostridia</taxon>
        <taxon>Eubacteriales</taxon>
        <taxon>Eubacteriaceae</taxon>
        <taxon>Eubacterium</taxon>
    </lineage>
</organism>
<sequence>MQSKKRKYCIYPFTDWSKNLVVDESVRVKRDIDWNRELVIAHNPVQKMI</sequence>
<dbReference type="AlphaFoldDB" id="A0A6N3EXY6"/>
<name>A0A6N3EXY6_EUBLI</name>
<reference evidence="1" key="1">
    <citation type="submission" date="2019-11" db="EMBL/GenBank/DDBJ databases">
        <authorList>
            <person name="Feng L."/>
        </authorList>
    </citation>
    <scope>NUCLEOTIDE SEQUENCE</scope>
    <source>
        <strain evidence="1">ElimosumLFYP34</strain>
    </source>
</reference>
<accession>A0A6N3EXY6</accession>
<evidence type="ECO:0000313" key="1">
    <source>
        <dbReference type="EMBL" id="VYU43637.1"/>
    </source>
</evidence>
<protein>
    <submittedName>
        <fullName evidence="1">Uncharacterized protein</fullName>
    </submittedName>
</protein>
<proteinExistence type="predicted"/>
<dbReference type="EMBL" id="CACRTR010000012">
    <property type="protein sequence ID" value="VYU43637.1"/>
    <property type="molecule type" value="Genomic_DNA"/>
</dbReference>
<gene>
    <name evidence="1" type="ORF">ELLFYP34_00135</name>
</gene>